<name>A0A8D9DYW3_9HEMI</name>
<accession>A0A8D9DYW3</accession>
<dbReference type="AlphaFoldDB" id="A0A8D9DYW3"/>
<dbReference type="EMBL" id="HBUF01393154">
    <property type="protein sequence ID" value="CAG6734593.1"/>
    <property type="molecule type" value="Transcribed_RNA"/>
</dbReference>
<protein>
    <submittedName>
        <fullName evidence="1">Uncharacterized protein</fullName>
    </submittedName>
</protein>
<evidence type="ECO:0000313" key="1">
    <source>
        <dbReference type="EMBL" id="CAG6734593.1"/>
    </source>
</evidence>
<reference evidence="1" key="1">
    <citation type="submission" date="2021-05" db="EMBL/GenBank/DDBJ databases">
        <authorList>
            <person name="Alioto T."/>
            <person name="Alioto T."/>
            <person name="Gomez Garrido J."/>
        </authorList>
    </citation>
    <scope>NUCLEOTIDE SEQUENCE</scope>
</reference>
<sequence>MRFELRISSILGTIINHCTLHLYENRKNCCYKCVAMNVYSRFWLQHYIRCCQTQLLSDYQIHQAAFMKQKVYFTPIYSFLYNDGPYEPLEMTNYRGLTT</sequence>
<proteinExistence type="predicted"/>
<organism evidence="1">
    <name type="scientific">Cacopsylla melanoneura</name>
    <dbReference type="NCBI Taxonomy" id="428564"/>
    <lineage>
        <taxon>Eukaryota</taxon>
        <taxon>Metazoa</taxon>
        <taxon>Ecdysozoa</taxon>
        <taxon>Arthropoda</taxon>
        <taxon>Hexapoda</taxon>
        <taxon>Insecta</taxon>
        <taxon>Pterygota</taxon>
        <taxon>Neoptera</taxon>
        <taxon>Paraneoptera</taxon>
        <taxon>Hemiptera</taxon>
        <taxon>Sternorrhyncha</taxon>
        <taxon>Psylloidea</taxon>
        <taxon>Psyllidae</taxon>
        <taxon>Psyllinae</taxon>
        <taxon>Cacopsylla</taxon>
    </lineage>
</organism>